<evidence type="ECO:0000259" key="5">
    <source>
        <dbReference type="Pfam" id="PF00916"/>
    </source>
</evidence>
<keyword evidence="4" id="KW-0472">Membrane</keyword>
<evidence type="ECO:0000313" key="6">
    <source>
        <dbReference type="EMBL" id="CAG2061983.1"/>
    </source>
</evidence>
<evidence type="ECO:0000256" key="3">
    <source>
        <dbReference type="ARBA" id="ARBA00022989"/>
    </source>
</evidence>
<evidence type="ECO:0000256" key="1">
    <source>
        <dbReference type="ARBA" id="ARBA00004141"/>
    </source>
</evidence>
<dbReference type="PANTHER" id="PTHR11814">
    <property type="entry name" value="SULFATE TRANSPORTER"/>
    <property type="match status" value="1"/>
</dbReference>
<evidence type="ECO:0000256" key="4">
    <source>
        <dbReference type="ARBA" id="ARBA00023136"/>
    </source>
</evidence>
<keyword evidence="3" id="KW-1133">Transmembrane helix</keyword>
<feature type="domain" description="SLC26A/SulP transporter" evidence="5">
    <location>
        <begin position="53"/>
        <end position="91"/>
    </location>
</feature>
<reference evidence="6" key="1">
    <citation type="submission" date="2021-03" db="EMBL/GenBank/DDBJ databases">
        <authorList>
            <person name="Tran Van P."/>
        </authorList>
    </citation>
    <scope>NUCLEOTIDE SEQUENCE</scope>
</reference>
<keyword evidence="2" id="KW-0812">Transmembrane</keyword>
<comment type="caution">
    <text evidence="6">The sequence shown here is derived from an EMBL/GenBank/DDBJ whole genome shotgun (WGS) entry which is preliminary data.</text>
</comment>
<gene>
    <name evidence="6" type="ORF">TPAB3V08_LOCUS8936</name>
</gene>
<dbReference type="Proteomes" id="UP001153148">
    <property type="component" value="Unassembled WGS sequence"/>
</dbReference>
<comment type="subcellular location">
    <subcellularLocation>
        <location evidence="1">Membrane</location>
        <topology evidence="1">Multi-pass membrane protein</topology>
    </subcellularLocation>
</comment>
<keyword evidence="7" id="KW-1185">Reference proteome</keyword>
<dbReference type="EMBL" id="CAJPIN010018068">
    <property type="protein sequence ID" value="CAG2061983.1"/>
    <property type="molecule type" value="Genomic_DNA"/>
</dbReference>
<dbReference type="InterPro" id="IPR011547">
    <property type="entry name" value="SLC26A/SulP_dom"/>
</dbReference>
<protein>
    <recommendedName>
        <fullName evidence="5">SLC26A/SulP transporter domain-containing protein</fullName>
    </recommendedName>
</protein>
<dbReference type="Pfam" id="PF00916">
    <property type="entry name" value="Sulfate_transp"/>
    <property type="match status" value="1"/>
</dbReference>
<evidence type="ECO:0000256" key="2">
    <source>
        <dbReference type="ARBA" id="ARBA00022692"/>
    </source>
</evidence>
<sequence>DKRRDQEPPSRDNIPLVKHWLKNRGRKIFSRKFLYRKLPIVKWLPLYRLGDLPHDLLAGITVALTAIPQGIAYAIVAGLGPQAKETSFVSAGQRYGFVSMCWT</sequence>
<proteinExistence type="predicted"/>
<dbReference type="InterPro" id="IPR001902">
    <property type="entry name" value="SLC26A/SulP_fam"/>
</dbReference>
<name>A0ABN7P2F4_TIMPD</name>
<feature type="non-terminal residue" evidence="6">
    <location>
        <position position="1"/>
    </location>
</feature>
<evidence type="ECO:0000313" key="7">
    <source>
        <dbReference type="Proteomes" id="UP001153148"/>
    </source>
</evidence>
<accession>A0ABN7P2F4</accession>
<organism evidence="6 7">
    <name type="scientific">Timema podura</name>
    <name type="common">Walking stick</name>
    <dbReference type="NCBI Taxonomy" id="61482"/>
    <lineage>
        <taxon>Eukaryota</taxon>
        <taxon>Metazoa</taxon>
        <taxon>Ecdysozoa</taxon>
        <taxon>Arthropoda</taxon>
        <taxon>Hexapoda</taxon>
        <taxon>Insecta</taxon>
        <taxon>Pterygota</taxon>
        <taxon>Neoptera</taxon>
        <taxon>Polyneoptera</taxon>
        <taxon>Phasmatodea</taxon>
        <taxon>Timematodea</taxon>
        <taxon>Timematoidea</taxon>
        <taxon>Timematidae</taxon>
        <taxon>Timema</taxon>
    </lineage>
</organism>